<evidence type="ECO:0000313" key="3">
    <source>
        <dbReference type="Proteomes" id="UP001143548"/>
    </source>
</evidence>
<feature type="region of interest" description="Disordered" evidence="1">
    <location>
        <begin position="485"/>
        <end position="508"/>
    </location>
</feature>
<name>A0A9W5YTA0_9EURO</name>
<sequence length="815" mass="89410">MAFFLICPRFRKYWKGSDSDARRSYKLNPAKPSPDSDSDGEPLESARLTRELLTLLGHSKERDDVARSGHHRRSSGGLPDRLRRRFSREARDQRVKSRNSRRKSGSPALPFYSRFASPSERVATPDEIGSSFMSERGYDSDAQFISTPKQISHTRDHPSNPRVLGNAAVSPLRREMEQGMPYVQAHGPEFEDLESAPCVDPTLREESQPALRSKSQVSCMTQSSQGSSSFRGTDDGSPRFRVARPQRGMAGSPLQGKIRNGPAYPKQQGYRPPLRMASPDPSIHGSGFSNPVSPMPYSYTTSADSLVGPSSQISVRKRRRQPPVGPTPDNCSVHLDDLKIPTTLASRPTSPRILSPKQSFDENRWTNNAGTWNPSQPFHDFSGFGAGKTPDAYATGPRSRGLPVNQASSCYSQKTSLSSTGDPSGSMDRRFQYQALTKQPQEPIPSFSCSPRSLESSLVNARYASVADNQNADLADSQKSRFGEGFESVRSFSSPGHGNPNGADADLASPRKVSVGWMSGGRRLGYGYSLVPANDGAEEPSESLNPIGASVPEVTAVGVGLESGRSRPLGNETDGPNKKTSPRAGNSSFELSSMVSRMRLRSFSSAFSEGLGEQLKSSVLEKFSRRKKEQVDPVAEDDTKNPWDFCSWVDPNQPSNDQQSGQKSSSVSTKSTEGRPLGRWATLRRTGSLLAKGRSVSAITHGFEAKPTTRMTSSAGKYPVALRKEARILKFKVLDRKNRAKSADDDVPIISNEHLHETTGSDDFQHEGQGHDQQTVHTDTHRTKKDRHNSSDKTGSETITDDWKSTYQDCQEMLG</sequence>
<feature type="compositionally biased region" description="Basic and acidic residues" evidence="1">
    <location>
        <begin position="758"/>
        <end position="770"/>
    </location>
</feature>
<feature type="compositionally biased region" description="Polar residues" evidence="1">
    <location>
        <begin position="294"/>
        <end position="314"/>
    </location>
</feature>
<dbReference type="Proteomes" id="UP001143548">
    <property type="component" value="Unassembled WGS sequence"/>
</dbReference>
<proteinExistence type="predicted"/>
<feature type="region of interest" description="Disordered" evidence="1">
    <location>
        <begin position="561"/>
        <end position="589"/>
    </location>
</feature>
<feature type="region of interest" description="Disordered" evidence="1">
    <location>
        <begin position="294"/>
        <end position="428"/>
    </location>
</feature>
<protein>
    <submittedName>
        <fullName evidence="2">Uncharacterized protein</fullName>
    </submittedName>
</protein>
<feature type="region of interest" description="Disordered" evidence="1">
    <location>
        <begin position="758"/>
        <end position="815"/>
    </location>
</feature>
<dbReference type="AlphaFoldDB" id="A0A9W5YTA0"/>
<reference evidence="2" key="1">
    <citation type="submission" date="2022-07" db="EMBL/GenBank/DDBJ databases">
        <title>Taxonomy of Aspergillus series Nigri: significant species reduction supported by multi-species coalescent approaches.</title>
        <authorList>
            <person name="Bian C."/>
            <person name="Kusuya Y."/>
            <person name="Sklenar F."/>
            <person name="D'hooge E."/>
            <person name="Yaguchi T."/>
            <person name="Takahashi H."/>
            <person name="Hubka V."/>
        </authorList>
    </citation>
    <scope>NUCLEOTIDE SEQUENCE</scope>
    <source>
        <strain evidence="2">CBS 733.88</strain>
    </source>
</reference>
<gene>
    <name evidence="2" type="ORF">AbraCBS73388_007744</name>
</gene>
<feature type="compositionally biased region" description="Low complexity" evidence="1">
    <location>
        <begin position="658"/>
        <end position="671"/>
    </location>
</feature>
<organism evidence="2 3">
    <name type="scientific">Aspergillus brasiliensis</name>
    <dbReference type="NCBI Taxonomy" id="319629"/>
    <lineage>
        <taxon>Eukaryota</taxon>
        <taxon>Fungi</taxon>
        <taxon>Dikarya</taxon>
        <taxon>Ascomycota</taxon>
        <taxon>Pezizomycotina</taxon>
        <taxon>Eurotiomycetes</taxon>
        <taxon>Eurotiomycetidae</taxon>
        <taxon>Eurotiales</taxon>
        <taxon>Aspergillaceae</taxon>
        <taxon>Aspergillus</taxon>
        <taxon>Aspergillus subgen. Circumdati</taxon>
    </lineage>
</organism>
<feature type="compositionally biased region" description="Polar residues" evidence="1">
    <location>
        <begin position="405"/>
        <end position="423"/>
    </location>
</feature>
<feature type="region of interest" description="Disordered" evidence="1">
    <location>
        <begin position="59"/>
        <end position="111"/>
    </location>
</feature>
<feature type="region of interest" description="Disordered" evidence="1">
    <location>
        <begin position="201"/>
        <end position="270"/>
    </location>
</feature>
<evidence type="ECO:0000256" key="1">
    <source>
        <dbReference type="SAM" id="MobiDB-lite"/>
    </source>
</evidence>
<evidence type="ECO:0000313" key="2">
    <source>
        <dbReference type="EMBL" id="GKZ21826.1"/>
    </source>
</evidence>
<feature type="region of interest" description="Disordered" evidence="1">
    <location>
        <begin position="20"/>
        <end position="44"/>
    </location>
</feature>
<feature type="compositionally biased region" description="Polar residues" evidence="1">
    <location>
        <begin position="365"/>
        <end position="376"/>
    </location>
</feature>
<dbReference type="EMBL" id="BROQ01000044">
    <property type="protein sequence ID" value="GKZ21826.1"/>
    <property type="molecule type" value="Genomic_DNA"/>
</dbReference>
<feature type="region of interest" description="Disordered" evidence="1">
    <location>
        <begin position="623"/>
        <end position="679"/>
    </location>
</feature>
<accession>A0A9W5YTA0</accession>
<comment type="caution">
    <text evidence="2">The sequence shown here is derived from an EMBL/GenBank/DDBJ whole genome shotgun (WGS) entry which is preliminary data.</text>
</comment>